<feature type="region of interest" description="Disordered" evidence="1">
    <location>
        <begin position="118"/>
        <end position="149"/>
    </location>
</feature>
<reference evidence="2 3" key="1">
    <citation type="submission" date="2020-08" db="EMBL/GenBank/DDBJ databases">
        <authorList>
            <person name="Newling K."/>
            <person name="Davey J."/>
            <person name="Forrester S."/>
        </authorList>
    </citation>
    <scope>NUCLEOTIDE SEQUENCE [LARGE SCALE GENOMIC DNA]</scope>
    <source>
        <strain evidence="3">Crithidia deanei Carvalho (ATCC PRA-265)</strain>
    </source>
</reference>
<keyword evidence="3" id="KW-1185">Reference proteome</keyword>
<organism evidence="2 3">
    <name type="scientific">Angomonas deanei</name>
    <dbReference type="NCBI Taxonomy" id="59799"/>
    <lineage>
        <taxon>Eukaryota</taxon>
        <taxon>Discoba</taxon>
        <taxon>Euglenozoa</taxon>
        <taxon>Kinetoplastea</taxon>
        <taxon>Metakinetoplastina</taxon>
        <taxon>Trypanosomatida</taxon>
        <taxon>Trypanosomatidae</taxon>
        <taxon>Strigomonadinae</taxon>
        <taxon>Angomonas</taxon>
    </lineage>
</organism>
<dbReference type="EMBL" id="LR877166">
    <property type="protein sequence ID" value="CAD2221745.1"/>
    <property type="molecule type" value="Genomic_DNA"/>
</dbReference>
<dbReference type="VEuPathDB" id="TriTrypDB:ADEAN_000928000"/>
<protein>
    <submittedName>
        <fullName evidence="2">Uncharacterized protein</fullName>
    </submittedName>
</protein>
<evidence type="ECO:0000313" key="3">
    <source>
        <dbReference type="Proteomes" id="UP000515908"/>
    </source>
</evidence>
<gene>
    <name evidence="2" type="ORF">ADEAN_000928000</name>
</gene>
<name>A0A7G2CQJ3_9TRYP</name>
<evidence type="ECO:0000256" key="1">
    <source>
        <dbReference type="SAM" id="MobiDB-lite"/>
    </source>
</evidence>
<feature type="compositionally biased region" description="Pro residues" evidence="1">
    <location>
        <begin position="76"/>
        <end position="86"/>
    </location>
</feature>
<proteinExistence type="predicted"/>
<dbReference type="Proteomes" id="UP000515908">
    <property type="component" value="Chromosome 22"/>
</dbReference>
<feature type="region of interest" description="Disordered" evidence="1">
    <location>
        <begin position="70"/>
        <end position="91"/>
    </location>
</feature>
<evidence type="ECO:0000313" key="2">
    <source>
        <dbReference type="EMBL" id="CAD2221745.1"/>
    </source>
</evidence>
<dbReference type="AlphaFoldDB" id="A0A7G2CQJ3"/>
<sequence>MQAAGRGAEWTAEVEVPLGPYTVCVVEPLELHLIPPDELMVKRVKEPLVGKSGSSATSLGTKDKTNLLRGDQFRPIAPPPPPPPQAMPEANRYCDVDYNSSVERLLRGRAPVHSNLTTCAYQTPPAGETSSEPSTTRAESAPKRSAGDVMSLMLQNFPWLTQQK</sequence>
<accession>A0A7G2CQJ3</accession>
<feature type="compositionally biased region" description="Polar residues" evidence="1">
    <location>
        <begin position="128"/>
        <end position="138"/>
    </location>
</feature>